<evidence type="ECO:0000313" key="2">
    <source>
        <dbReference type="Proteomes" id="UP000265520"/>
    </source>
</evidence>
<dbReference type="AlphaFoldDB" id="A0A392PAG1"/>
<keyword evidence="2" id="KW-1185">Reference proteome</keyword>
<dbReference type="EMBL" id="LXQA010068999">
    <property type="protein sequence ID" value="MCI08430.1"/>
    <property type="molecule type" value="Genomic_DNA"/>
</dbReference>
<dbReference type="Proteomes" id="UP000265520">
    <property type="component" value="Unassembled WGS sequence"/>
</dbReference>
<organism evidence="1 2">
    <name type="scientific">Trifolium medium</name>
    <dbReference type="NCBI Taxonomy" id="97028"/>
    <lineage>
        <taxon>Eukaryota</taxon>
        <taxon>Viridiplantae</taxon>
        <taxon>Streptophyta</taxon>
        <taxon>Embryophyta</taxon>
        <taxon>Tracheophyta</taxon>
        <taxon>Spermatophyta</taxon>
        <taxon>Magnoliopsida</taxon>
        <taxon>eudicotyledons</taxon>
        <taxon>Gunneridae</taxon>
        <taxon>Pentapetalae</taxon>
        <taxon>rosids</taxon>
        <taxon>fabids</taxon>
        <taxon>Fabales</taxon>
        <taxon>Fabaceae</taxon>
        <taxon>Papilionoideae</taxon>
        <taxon>50 kb inversion clade</taxon>
        <taxon>NPAAA clade</taxon>
        <taxon>Hologalegina</taxon>
        <taxon>IRL clade</taxon>
        <taxon>Trifolieae</taxon>
        <taxon>Trifolium</taxon>
    </lineage>
</organism>
<feature type="non-terminal residue" evidence="1">
    <location>
        <position position="174"/>
    </location>
</feature>
<reference evidence="1 2" key="1">
    <citation type="journal article" date="2018" name="Front. Plant Sci.">
        <title>Red Clover (Trifolium pratense) and Zigzag Clover (T. medium) - A Picture of Genomic Similarities and Differences.</title>
        <authorList>
            <person name="Dluhosova J."/>
            <person name="Istvanek J."/>
            <person name="Nedelnik J."/>
            <person name="Repkova J."/>
        </authorList>
    </citation>
    <scope>NUCLEOTIDE SEQUENCE [LARGE SCALE GENOMIC DNA]</scope>
    <source>
        <strain evidence="2">cv. 10/8</strain>
        <tissue evidence="1">Leaf</tissue>
    </source>
</reference>
<sequence length="174" mass="20180">MGRKSSFVARITKKCYLKEDIEPSNKVRDMKDTQRLLARIMPGSFFPREGGTDQISWDHRYFIYFLSVETKMNLPAYIFHHLCKSIRSAQHLTKPTPQIAYPRLLSDLFYQCVVIDRIARTQQMDLLEEVRASFIDGSVLVKLNLIKPGSLKHPTHPLLEDRTKEPIPENPPVL</sequence>
<name>A0A392PAG1_9FABA</name>
<proteinExistence type="predicted"/>
<evidence type="ECO:0000313" key="1">
    <source>
        <dbReference type="EMBL" id="MCI08430.1"/>
    </source>
</evidence>
<accession>A0A392PAG1</accession>
<protein>
    <submittedName>
        <fullName evidence="1">Uncharacterized protein</fullName>
    </submittedName>
</protein>
<comment type="caution">
    <text evidence="1">The sequence shown here is derived from an EMBL/GenBank/DDBJ whole genome shotgun (WGS) entry which is preliminary data.</text>
</comment>